<comment type="similarity">
    <text evidence="2">Belongs to the flavin monoamine oxidase family.</text>
</comment>
<dbReference type="Proteomes" id="UP000236729">
    <property type="component" value="Unassembled WGS sequence"/>
</dbReference>
<dbReference type="Gene3D" id="3.90.660.10">
    <property type="match status" value="1"/>
</dbReference>
<dbReference type="PRINTS" id="PR00757">
    <property type="entry name" value="AMINEOXDASEF"/>
</dbReference>
<evidence type="ECO:0000313" key="8">
    <source>
        <dbReference type="Proteomes" id="UP000199690"/>
    </source>
</evidence>
<accession>A0A1H6EP40</accession>
<keyword evidence="8" id="KW-1185">Reference proteome</keyword>
<comment type="cofactor">
    <cofactor evidence="1">
        <name>FAD</name>
        <dbReference type="ChEBI" id="CHEBI:57692"/>
    </cofactor>
</comment>
<dbReference type="InterPro" id="IPR001613">
    <property type="entry name" value="Flavin_amine_oxidase"/>
</dbReference>
<evidence type="ECO:0000259" key="5">
    <source>
        <dbReference type="Pfam" id="PF01593"/>
    </source>
</evidence>
<dbReference type="Gene3D" id="3.50.50.60">
    <property type="entry name" value="FAD/NAD(P)-binding domain"/>
    <property type="match status" value="1"/>
</dbReference>
<dbReference type="InterPro" id="IPR050703">
    <property type="entry name" value="Flavin_MAO"/>
</dbReference>
<proteinExistence type="inferred from homology"/>
<dbReference type="SUPFAM" id="SSF51905">
    <property type="entry name" value="FAD/NAD(P)-binding domain"/>
    <property type="match status" value="1"/>
</dbReference>
<feature type="binding site" evidence="4">
    <location>
        <position position="242"/>
    </location>
    <ligand>
        <name>FAD</name>
        <dbReference type="ChEBI" id="CHEBI:57692"/>
    </ligand>
</feature>
<dbReference type="Proteomes" id="UP000199690">
    <property type="component" value="Unassembled WGS sequence"/>
</dbReference>
<reference evidence="6" key="1">
    <citation type="submission" date="2016-10" db="EMBL/GenBank/DDBJ databases">
        <authorList>
            <person name="de Groot N.N."/>
        </authorList>
    </citation>
    <scope>NUCLEOTIDE SEQUENCE [LARGE SCALE GENOMIC DNA]</scope>
    <source>
        <strain evidence="6">ATCC 20501</strain>
    </source>
</reference>
<dbReference type="EMBL" id="FNVB01000022">
    <property type="protein sequence ID" value="SEG98776.1"/>
    <property type="molecule type" value="Genomic_DNA"/>
</dbReference>
<evidence type="ECO:0000256" key="1">
    <source>
        <dbReference type="ARBA" id="ARBA00001974"/>
    </source>
</evidence>
<evidence type="ECO:0000313" key="9">
    <source>
        <dbReference type="Proteomes" id="UP000236729"/>
    </source>
</evidence>
<dbReference type="SMR" id="A0A1H6EP40"/>
<dbReference type="GO" id="GO:0016491">
    <property type="term" value="F:oxidoreductase activity"/>
    <property type="evidence" value="ECO:0007669"/>
    <property type="project" value="UniProtKB-KW"/>
</dbReference>
<name>A0A1H6EP40_9PSEU</name>
<keyword evidence="3" id="KW-0560">Oxidoreductase</keyword>
<accession>A0A1I2HFR8</accession>
<evidence type="ECO:0000256" key="4">
    <source>
        <dbReference type="PIRSR" id="PIRSR601613-1"/>
    </source>
</evidence>
<feature type="binding site" evidence="4">
    <location>
        <position position="344"/>
    </location>
    <ligand>
        <name>substrate</name>
    </ligand>
</feature>
<dbReference type="InterPro" id="IPR002937">
    <property type="entry name" value="Amino_oxidase"/>
</dbReference>
<dbReference type="Pfam" id="PF01593">
    <property type="entry name" value="Amino_oxidase"/>
    <property type="match status" value="1"/>
</dbReference>
<dbReference type="Gene3D" id="1.10.405.10">
    <property type="entry name" value="Guanine Nucleotide Dissociation Inhibitor, domain 1"/>
    <property type="match status" value="1"/>
</dbReference>
<sequence length="450" mass="48299">MTDTMRWDPSECGELRMDSYDVVVIGAGFAGLVAARELALRGHAVVVLEARDRIGGRTWTDERLGRRLEMGGTWVHWLQPHVWSEITRYGLRVEASPVAQTVHWIAGGNAHEGSPAEFNALIAPAMDRLAADSRTWFPLPHEPLHRADLDWIDHLSVADYLSGLDLTPAEREVTTGVWAEHFNGPAAVSGLAQAMRWCAVASGNWQLLHQATSGHRLTEGTAALAGAIAADSDAELRLGSVVTSVAQDTGGGATVTTADGSRFAARQVICTLPLNVLDTIDFQPALPAAKLAANAERTASQGLKTWIRVRGEVPPFTGYAPDDHDLTFVHTECTVDGDTLLVAFGTRAADLAPDDVEGVTRALRAWREDLEVLDVAGHDWMSDAFARETWPMQRPGQLTAYLAALQEPHGAVRFAGSDVATGWAGFIDGAIESGLRVSRAARSALRGAGA</sequence>
<evidence type="ECO:0000313" key="6">
    <source>
        <dbReference type="EMBL" id="SEG98776.1"/>
    </source>
</evidence>
<dbReference type="EMBL" id="FOME01000026">
    <property type="protein sequence ID" value="SFF29115.1"/>
    <property type="molecule type" value="Genomic_DNA"/>
</dbReference>
<evidence type="ECO:0000313" key="7">
    <source>
        <dbReference type="EMBL" id="SFF29115.1"/>
    </source>
</evidence>
<organism evidence="6 9">
    <name type="scientific">Saccharopolyspora kobensis</name>
    <dbReference type="NCBI Taxonomy" id="146035"/>
    <lineage>
        <taxon>Bacteria</taxon>
        <taxon>Bacillati</taxon>
        <taxon>Actinomycetota</taxon>
        <taxon>Actinomycetes</taxon>
        <taxon>Pseudonocardiales</taxon>
        <taxon>Pseudonocardiaceae</taxon>
        <taxon>Saccharopolyspora</taxon>
    </lineage>
</organism>
<feature type="binding site" evidence="4">
    <location>
        <begin position="49"/>
        <end position="50"/>
    </location>
    <ligand>
        <name>FAD</name>
        <dbReference type="ChEBI" id="CHEBI:57692"/>
    </ligand>
</feature>
<evidence type="ECO:0000256" key="2">
    <source>
        <dbReference type="ARBA" id="ARBA00005995"/>
    </source>
</evidence>
<dbReference type="InterPro" id="IPR036188">
    <property type="entry name" value="FAD/NAD-bd_sf"/>
</dbReference>
<reference evidence="8 9" key="2">
    <citation type="submission" date="2016-10" db="EMBL/GenBank/DDBJ databases">
        <authorList>
            <person name="Varghese N."/>
            <person name="Submissions S."/>
        </authorList>
    </citation>
    <scope>NUCLEOTIDE SEQUENCE [LARGE SCALE GENOMIC DNA]</scope>
    <source>
        <strain evidence="9">ATCC 20501</strain>
        <strain evidence="7 8">CGMCC 4.3529</strain>
    </source>
</reference>
<feature type="domain" description="Amine oxidase" evidence="5">
    <location>
        <begin position="29"/>
        <end position="440"/>
    </location>
</feature>
<dbReference type="PANTHER" id="PTHR43563">
    <property type="entry name" value="AMINE OXIDASE"/>
    <property type="match status" value="1"/>
</dbReference>
<dbReference type="PANTHER" id="PTHR43563:SF1">
    <property type="entry name" value="AMINE OXIDASE [FLAVIN-CONTAINING] B"/>
    <property type="match status" value="1"/>
</dbReference>
<evidence type="ECO:0000256" key="3">
    <source>
        <dbReference type="ARBA" id="ARBA00023002"/>
    </source>
</evidence>
<gene>
    <name evidence="6" type="ORF">SAMN02982929_07215</name>
    <name evidence="7" type="ORF">SAMN05216506_12612</name>
</gene>
<dbReference type="AlphaFoldDB" id="A0A1H6EP40"/>
<protein>
    <submittedName>
        <fullName evidence="6">Monoamine oxidase</fullName>
    </submittedName>
</protein>